<dbReference type="Proteomes" id="UP001605036">
    <property type="component" value="Unassembled WGS sequence"/>
</dbReference>
<feature type="region of interest" description="Disordered" evidence="1">
    <location>
        <begin position="98"/>
        <end position="140"/>
    </location>
</feature>
<reference evidence="2 3" key="1">
    <citation type="submission" date="2024-09" db="EMBL/GenBank/DDBJ databases">
        <title>Chromosome-scale assembly of Riccia fluitans.</title>
        <authorList>
            <person name="Paukszto L."/>
            <person name="Sawicki J."/>
            <person name="Karawczyk K."/>
            <person name="Piernik-Szablinska J."/>
            <person name="Szczecinska M."/>
            <person name="Mazdziarz M."/>
        </authorList>
    </citation>
    <scope>NUCLEOTIDE SEQUENCE [LARGE SCALE GENOMIC DNA]</scope>
    <source>
        <strain evidence="2">Rf_01</strain>
        <tissue evidence="2">Aerial parts of the thallus</tissue>
    </source>
</reference>
<name>A0ABD1YGL6_9MARC</name>
<keyword evidence="3" id="KW-1185">Reference proteome</keyword>
<gene>
    <name evidence="2" type="ORF">R1flu_014496</name>
</gene>
<feature type="compositionally biased region" description="Basic residues" evidence="1">
    <location>
        <begin position="100"/>
        <end position="109"/>
    </location>
</feature>
<organism evidence="2 3">
    <name type="scientific">Riccia fluitans</name>
    <dbReference type="NCBI Taxonomy" id="41844"/>
    <lineage>
        <taxon>Eukaryota</taxon>
        <taxon>Viridiplantae</taxon>
        <taxon>Streptophyta</taxon>
        <taxon>Embryophyta</taxon>
        <taxon>Marchantiophyta</taxon>
        <taxon>Marchantiopsida</taxon>
        <taxon>Marchantiidae</taxon>
        <taxon>Marchantiales</taxon>
        <taxon>Ricciaceae</taxon>
        <taxon>Riccia</taxon>
    </lineage>
</organism>
<comment type="caution">
    <text evidence="2">The sequence shown here is derived from an EMBL/GenBank/DDBJ whole genome shotgun (WGS) entry which is preliminary data.</text>
</comment>
<sequence>MFTWFLQVLGHNRSTRRRGTPALTESAQHKRIEQGKAEATNRTLEWLLPTRHKLARIKSSPNSEQHPPRGNEVQKKGKSRKRWNADGTMIAAIIYNQKRPQSKKTKTAGKRVSLDRDLVPPHGFRRRRTSSSNRHWRPMKEKIREHVEVSKNHKMQFRKSDRKNWIERYRRHA</sequence>
<feature type="compositionally biased region" description="Basic and acidic residues" evidence="1">
    <location>
        <begin position="66"/>
        <end position="75"/>
    </location>
</feature>
<dbReference type="AlphaFoldDB" id="A0ABD1YGL6"/>
<evidence type="ECO:0000256" key="1">
    <source>
        <dbReference type="SAM" id="MobiDB-lite"/>
    </source>
</evidence>
<feature type="region of interest" description="Disordered" evidence="1">
    <location>
        <begin position="57"/>
        <end position="84"/>
    </location>
</feature>
<dbReference type="EMBL" id="JBHFFA010000004">
    <property type="protein sequence ID" value="KAL2629810.1"/>
    <property type="molecule type" value="Genomic_DNA"/>
</dbReference>
<evidence type="ECO:0000313" key="2">
    <source>
        <dbReference type="EMBL" id="KAL2629810.1"/>
    </source>
</evidence>
<evidence type="ECO:0000313" key="3">
    <source>
        <dbReference type="Proteomes" id="UP001605036"/>
    </source>
</evidence>
<accession>A0ABD1YGL6</accession>
<protein>
    <recommendedName>
        <fullName evidence="4">HNH homing endonuclease</fullName>
    </recommendedName>
</protein>
<evidence type="ECO:0008006" key="4">
    <source>
        <dbReference type="Google" id="ProtNLM"/>
    </source>
</evidence>
<feature type="compositionally biased region" description="Basic residues" evidence="1">
    <location>
        <begin position="123"/>
        <end position="137"/>
    </location>
</feature>
<proteinExistence type="predicted"/>